<name>A0A0G4IFF0_9ALVE</name>
<keyword evidence="1" id="KW-0862">Zinc</keyword>
<organism evidence="4">
    <name type="scientific">Chromera velia CCMP2878</name>
    <dbReference type="NCBI Taxonomy" id="1169474"/>
    <lineage>
        <taxon>Eukaryota</taxon>
        <taxon>Sar</taxon>
        <taxon>Alveolata</taxon>
        <taxon>Colpodellida</taxon>
        <taxon>Chromeraceae</taxon>
        <taxon>Chromera</taxon>
    </lineage>
</organism>
<dbReference type="PhylomeDB" id="A0A0G4IFF0"/>
<feature type="compositionally biased region" description="Polar residues" evidence="2">
    <location>
        <begin position="238"/>
        <end position="248"/>
    </location>
</feature>
<feature type="region of interest" description="Disordered" evidence="2">
    <location>
        <begin position="1"/>
        <end position="45"/>
    </location>
</feature>
<gene>
    <name evidence="4" type="ORF">Cvel_14019</name>
</gene>
<dbReference type="InterPro" id="IPR001878">
    <property type="entry name" value="Znf_CCHC"/>
</dbReference>
<feature type="compositionally biased region" description="Acidic residues" evidence="2">
    <location>
        <begin position="363"/>
        <end position="374"/>
    </location>
</feature>
<evidence type="ECO:0000259" key="3">
    <source>
        <dbReference type="PROSITE" id="PS50158"/>
    </source>
</evidence>
<feature type="compositionally biased region" description="Basic and acidic residues" evidence="2">
    <location>
        <begin position="36"/>
        <end position="45"/>
    </location>
</feature>
<feature type="region of interest" description="Disordered" evidence="2">
    <location>
        <begin position="321"/>
        <end position="380"/>
    </location>
</feature>
<feature type="domain" description="CCHC-type" evidence="3">
    <location>
        <begin position="283"/>
        <end position="296"/>
    </location>
</feature>
<dbReference type="GO" id="GO:0003676">
    <property type="term" value="F:nucleic acid binding"/>
    <property type="evidence" value="ECO:0007669"/>
    <property type="project" value="InterPro"/>
</dbReference>
<feature type="compositionally biased region" description="Basic and acidic residues" evidence="2">
    <location>
        <begin position="321"/>
        <end position="330"/>
    </location>
</feature>
<keyword evidence="1" id="KW-0863">Zinc-finger</keyword>
<dbReference type="EMBL" id="CDMZ01005933">
    <property type="protein sequence ID" value="CEM56025.1"/>
    <property type="molecule type" value="Genomic_DNA"/>
</dbReference>
<protein>
    <recommendedName>
        <fullName evidence="3">CCHC-type domain-containing protein</fullName>
    </recommendedName>
</protein>
<accession>A0A0G4IFF0</accession>
<sequence>MSAQAVLSTPQQTGRTGADSPTAAGGRKKMQIAGRWDLKPPEFSRDLKAEDQKKENQRALEHFRFSFDIHQKSTALVLGYDEATAGPAEQKMWNLQIKQALTQYGMKNAEFFTVVKNALQKPGAMYKDGLVALEKHFGHDAISMLVTAVFALIDFAGNKVAEPQKRLLLFNKVMADVQSSNYTPDGFFQLLLVVRGLKKKHREVIYTKMKERYNSTGGTLPTLEDLRGDIESLGTAQQIAKSDNSEQTQDGHEFGSRAERKGRGPKGLTFAGGTSRGGGSGPCFTCGIFGHRADKCMLTEEEIAEKKEMDKKFVKALFEKRKADKKEKESVSAARASTAGHTPAQKSKKKENAAAALRRVEDSDSDAFTDDSYDSDATYF</sequence>
<feature type="compositionally biased region" description="Polar residues" evidence="2">
    <location>
        <begin position="1"/>
        <end position="15"/>
    </location>
</feature>
<feature type="compositionally biased region" description="Basic and acidic residues" evidence="2">
    <location>
        <begin position="249"/>
        <end position="262"/>
    </location>
</feature>
<keyword evidence="1" id="KW-0479">Metal-binding</keyword>
<dbReference type="VEuPathDB" id="CryptoDB:Cvel_14019"/>
<evidence type="ECO:0000256" key="2">
    <source>
        <dbReference type="SAM" id="MobiDB-lite"/>
    </source>
</evidence>
<dbReference type="AlphaFoldDB" id="A0A0G4IFF0"/>
<proteinExistence type="predicted"/>
<reference evidence="4" key="1">
    <citation type="submission" date="2014-11" db="EMBL/GenBank/DDBJ databases">
        <authorList>
            <person name="Otto D Thomas"/>
            <person name="Naeem Raeece"/>
        </authorList>
    </citation>
    <scope>NUCLEOTIDE SEQUENCE</scope>
</reference>
<dbReference type="GO" id="GO:0008270">
    <property type="term" value="F:zinc ion binding"/>
    <property type="evidence" value="ECO:0007669"/>
    <property type="project" value="UniProtKB-KW"/>
</dbReference>
<evidence type="ECO:0000313" key="4">
    <source>
        <dbReference type="EMBL" id="CEM56025.1"/>
    </source>
</evidence>
<feature type="region of interest" description="Disordered" evidence="2">
    <location>
        <begin position="238"/>
        <end position="274"/>
    </location>
</feature>
<dbReference type="PROSITE" id="PS50158">
    <property type="entry name" value="ZF_CCHC"/>
    <property type="match status" value="1"/>
</dbReference>
<evidence type="ECO:0000256" key="1">
    <source>
        <dbReference type="PROSITE-ProRule" id="PRU00047"/>
    </source>
</evidence>